<dbReference type="Proteomes" id="UP001179952">
    <property type="component" value="Unassembled WGS sequence"/>
</dbReference>
<comment type="caution">
    <text evidence="4">The sequence shown here is derived from an EMBL/GenBank/DDBJ whole genome shotgun (WGS) entry which is preliminary data.</text>
</comment>
<evidence type="ECO:0000256" key="1">
    <source>
        <dbReference type="ARBA" id="ARBA00023002"/>
    </source>
</evidence>
<reference evidence="4" key="1">
    <citation type="journal article" date="2023" name="Nat. Commun.">
        <title>Diploid and tetraploid genomes of Acorus and the evolution of monocots.</title>
        <authorList>
            <person name="Ma L."/>
            <person name="Liu K.W."/>
            <person name="Li Z."/>
            <person name="Hsiao Y.Y."/>
            <person name="Qi Y."/>
            <person name="Fu T."/>
            <person name="Tang G.D."/>
            <person name="Zhang D."/>
            <person name="Sun W.H."/>
            <person name="Liu D.K."/>
            <person name="Li Y."/>
            <person name="Chen G.Z."/>
            <person name="Liu X.D."/>
            <person name="Liao X.Y."/>
            <person name="Jiang Y.T."/>
            <person name="Yu X."/>
            <person name="Hao Y."/>
            <person name="Huang J."/>
            <person name="Zhao X.W."/>
            <person name="Ke S."/>
            <person name="Chen Y.Y."/>
            <person name="Wu W.L."/>
            <person name="Hsu J.L."/>
            <person name="Lin Y.F."/>
            <person name="Huang M.D."/>
            <person name="Li C.Y."/>
            <person name="Huang L."/>
            <person name="Wang Z.W."/>
            <person name="Zhao X."/>
            <person name="Zhong W.Y."/>
            <person name="Peng D.H."/>
            <person name="Ahmad S."/>
            <person name="Lan S."/>
            <person name="Zhang J.S."/>
            <person name="Tsai W.C."/>
            <person name="Van de Peer Y."/>
            <person name="Liu Z.J."/>
        </authorList>
    </citation>
    <scope>NUCLEOTIDE SEQUENCE</scope>
    <source>
        <strain evidence="4">SCP</strain>
    </source>
</reference>
<evidence type="ECO:0000259" key="3">
    <source>
        <dbReference type="Pfam" id="PF08030"/>
    </source>
</evidence>
<feature type="transmembrane region" description="Helical" evidence="2">
    <location>
        <begin position="112"/>
        <end position="136"/>
    </location>
</feature>
<dbReference type="AlphaFoldDB" id="A0AAV9BBU8"/>
<keyword evidence="5" id="KW-1185">Reference proteome</keyword>
<protein>
    <submittedName>
        <fullName evidence="4">Ferric reduction oxidase 5</fullName>
    </submittedName>
</protein>
<name>A0AAV9BBU8_ACOGR</name>
<proteinExistence type="predicted"/>
<dbReference type="InterPro" id="IPR050369">
    <property type="entry name" value="RBOH/FRE"/>
</dbReference>
<keyword evidence="1" id="KW-0560">Oxidoreductase</keyword>
<sequence length="280" mass="30991">MISGGSGITPFISIIREFIFRSTTADNHAAPTPNILLICAFKNSLDLTMLDFLLPVMGAPSETSQLPLRVKAFVTRERANPESDQQKLIRTVWFKPLQSDAPISPVLGPNTWLWLGAIISSSFVAFLLILGITYRYYIYPIDHNTNYVYSSSLRALLNLLFICACIAGTSGAAVQWNKRKDAREANLIQNMGLSMSSTLSGSSFYDMDRELKSLPHQSLVHATTLHHGARPDLRKMLLEMKEESVGVMVSGPAKMRHEVAAICLSGLANNLHCESISFSW</sequence>
<dbReference type="GO" id="GO:0005886">
    <property type="term" value="C:plasma membrane"/>
    <property type="evidence" value="ECO:0007669"/>
    <property type="project" value="TreeGrafter"/>
</dbReference>
<dbReference type="InterPro" id="IPR013121">
    <property type="entry name" value="Fe_red_NAD-bd_6"/>
</dbReference>
<evidence type="ECO:0000313" key="5">
    <source>
        <dbReference type="Proteomes" id="UP001179952"/>
    </source>
</evidence>
<gene>
    <name evidence="4" type="ORF">QJS04_geneDACA017345</name>
</gene>
<dbReference type="Gene3D" id="3.40.50.80">
    <property type="entry name" value="Nucleotide-binding domain of ferredoxin-NADP reductase (FNR) module"/>
    <property type="match status" value="2"/>
</dbReference>
<dbReference type="SUPFAM" id="SSF52343">
    <property type="entry name" value="Ferredoxin reductase-like, C-terminal NADP-linked domain"/>
    <property type="match status" value="1"/>
</dbReference>
<reference evidence="4" key="2">
    <citation type="submission" date="2023-06" db="EMBL/GenBank/DDBJ databases">
        <authorList>
            <person name="Ma L."/>
            <person name="Liu K.-W."/>
            <person name="Li Z."/>
            <person name="Hsiao Y.-Y."/>
            <person name="Qi Y."/>
            <person name="Fu T."/>
            <person name="Tang G."/>
            <person name="Zhang D."/>
            <person name="Sun W.-H."/>
            <person name="Liu D.-K."/>
            <person name="Li Y."/>
            <person name="Chen G.-Z."/>
            <person name="Liu X.-D."/>
            <person name="Liao X.-Y."/>
            <person name="Jiang Y.-T."/>
            <person name="Yu X."/>
            <person name="Hao Y."/>
            <person name="Huang J."/>
            <person name="Zhao X.-W."/>
            <person name="Ke S."/>
            <person name="Chen Y.-Y."/>
            <person name="Wu W.-L."/>
            <person name="Hsu J.-L."/>
            <person name="Lin Y.-F."/>
            <person name="Huang M.-D."/>
            <person name="Li C.-Y."/>
            <person name="Huang L."/>
            <person name="Wang Z.-W."/>
            <person name="Zhao X."/>
            <person name="Zhong W.-Y."/>
            <person name="Peng D.-H."/>
            <person name="Ahmad S."/>
            <person name="Lan S."/>
            <person name="Zhang J.-S."/>
            <person name="Tsai W.-C."/>
            <person name="Van De Peer Y."/>
            <person name="Liu Z.-J."/>
        </authorList>
    </citation>
    <scope>NUCLEOTIDE SEQUENCE</scope>
    <source>
        <strain evidence="4">SCP</strain>
        <tissue evidence="4">Leaves</tissue>
    </source>
</reference>
<organism evidence="4 5">
    <name type="scientific">Acorus gramineus</name>
    <name type="common">Dwarf sweet flag</name>
    <dbReference type="NCBI Taxonomy" id="55184"/>
    <lineage>
        <taxon>Eukaryota</taxon>
        <taxon>Viridiplantae</taxon>
        <taxon>Streptophyta</taxon>
        <taxon>Embryophyta</taxon>
        <taxon>Tracheophyta</taxon>
        <taxon>Spermatophyta</taxon>
        <taxon>Magnoliopsida</taxon>
        <taxon>Liliopsida</taxon>
        <taxon>Acoraceae</taxon>
        <taxon>Acorus</taxon>
    </lineage>
</organism>
<keyword evidence="2" id="KW-0812">Transmembrane</keyword>
<dbReference type="GO" id="GO:0000293">
    <property type="term" value="F:ferric-chelate reductase activity"/>
    <property type="evidence" value="ECO:0007669"/>
    <property type="project" value="TreeGrafter"/>
</dbReference>
<dbReference type="EMBL" id="JAUJYN010000004">
    <property type="protein sequence ID" value="KAK1273918.1"/>
    <property type="molecule type" value="Genomic_DNA"/>
</dbReference>
<evidence type="ECO:0000256" key="2">
    <source>
        <dbReference type="SAM" id="Phobius"/>
    </source>
</evidence>
<dbReference type="PANTHER" id="PTHR11972">
    <property type="entry name" value="NADPH OXIDASE"/>
    <property type="match status" value="1"/>
</dbReference>
<dbReference type="InterPro" id="IPR039261">
    <property type="entry name" value="FNR_nucleotide-bd"/>
</dbReference>
<keyword evidence="2" id="KW-0472">Membrane</keyword>
<dbReference type="PANTHER" id="PTHR11972:SF41">
    <property type="entry name" value="FERRIC REDUCTION OXIDASE 2"/>
    <property type="match status" value="1"/>
</dbReference>
<keyword evidence="2" id="KW-1133">Transmembrane helix</keyword>
<feature type="transmembrane region" description="Helical" evidence="2">
    <location>
        <begin position="156"/>
        <end position="174"/>
    </location>
</feature>
<feature type="domain" description="Ferric reductase NAD binding" evidence="3">
    <location>
        <begin position="1"/>
        <end position="263"/>
    </location>
</feature>
<dbReference type="Pfam" id="PF08030">
    <property type="entry name" value="NAD_binding_6"/>
    <property type="match status" value="1"/>
</dbReference>
<evidence type="ECO:0000313" key="4">
    <source>
        <dbReference type="EMBL" id="KAK1273918.1"/>
    </source>
</evidence>
<accession>A0AAV9BBU8</accession>